<proteinExistence type="predicted"/>
<protein>
    <submittedName>
        <fullName evidence="2">Helix-turn-helix domain-containing protein</fullName>
    </submittedName>
</protein>
<organism evidence="2 3">
    <name type="scientific">Azospirillum doebereinerae</name>
    <dbReference type="NCBI Taxonomy" id="92933"/>
    <lineage>
        <taxon>Bacteria</taxon>
        <taxon>Pseudomonadati</taxon>
        <taxon>Pseudomonadota</taxon>
        <taxon>Alphaproteobacteria</taxon>
        <taxon>Rhodospirillales</taxon>
        <taxon>Azospirillaceae</taxon>
        <taxon>Azospirillum</taxon>
    </lineage>
</organism>
<accession>A0A433J0G2</accession>
<gene>
    <name evidence="2" type="ORF">EJ913_28745</name>
</gene>
<dbReference type="EMBL" id="RZIJ01000038">
    <property type="protein sequence ID" value="RUQ62529.1"/>
    <property type="molecule type" value="Genomic_DNA"/>
</dbReference>
<sequence>MAEEKGKEIALRPAPAKATAYRHLDFAKRFRDASDDSGLVPQLNKGRLMWFKHHLEKDFNIEVTKETVRKWMAGEVIPRNEKMRALAELLKVDEGWLAFGISADTGISARASALQSGAATVLAGFMQLNGANIAIPEAGSPDDFAGFYVILNGKMRKICAAPSEMLNRDEYRLYIPNRYSDCIVTTVLHTGPLEIEILKLPHDMIAQFGRTRGPAMEMEIVRSGAQWAVEGNILPRVRDVTTDLA</sequence>
<dbReference type="InterPro" id="IPR010982">
    <property type="entry name" value="Lambda_DNA-bd_dom_sf"/>
</dbReference>
<evidence type="ECO:0000313" key="3">
    <source>
        <dbReference type="Proteomes" id="UP000280346"/>
    </source>
</evidence>
<dbReference type="Gene3D" id="1.10.260.40">
    <property type="entry name" value="lambda repressor-like DNA-binding domains"/>
    <property type="match status" value="1"/>
</dbReference>
<dbReference type="RefSeq" id="WP_127004438.1">
    <property type="nucleotide sequence ID" value="NZ_CP173192.1"/>
</dbReference>
<dbReference type="PROSITE" id="PS50943">
    <property type="entry name" value="HTH_CROC1"/>
    <property type="match status" value="1"/>
</dbReference>
<name>A0A433J0G2_9PROT</name>
<dbReference type="GO" id="GO:0003677">
    <property type="term" value="F:DNA binding"/>
    <property type="evidence" value="ECO:0007669"/>
    <property type="project" value="InterPro"/>
</dbReference>
<keyword evidence="3" id="KW-1185">Reference proteome</keyword>
<evidence type="ECO:0000259" key="1">
    <source>
        <dbReference type="PROSITE" id="PS50943"/>
    </source>
</evidence>
<reference evidence="2 3" key="1">
    <citation type="submission" date="2018-12" db="EMBL/GenBank/DDBJ databases">
        <authorList>
            <person name="Yang Y."/>
        </authorList>
    </citation>
    <scope>NUCLEOTIDE SEQUENCE [LARGE SCALE GENOMIC DNA]</scope>
    <source>
        <strain evidence="2 3">GSF71</strain>
    </source>
</reference>
<dbReference type="InterPro" id="IPR001387">
    <property type="entry name" value="Cro/C1-type_HTH"/>
</dbReference>
<dbReference type="Proteomes" id="UP000280346">
    <property type="component" value="Unassembled WGS sequence"/>
</dbReference>
<comment type="caution">
    <text evidence="2">The sequence shown here is derived from an EMBL/GenBank/DDBJ whole genome shotgun (WGS) entry which is preliminary data.</text>
</comment>
<dbReference type="AlphaFoldDB" id="A0A433J0G2"/>
<feature type="domain" description="HTH cro/C1-type" evidence="1">
    <location>
        <begin position="61"/>
        <end position="97"/>
    </location>
</feature>
<evidence type="ECO:0000313" key="2">
    <source>
        <dbReference type="EMBL" id="RUQ62529.1"/>
    </source>
</evidence>
<dbReference type="OrthoDB" id="7863224at2"/>